<gene>
    <name evidence="2" type="ORF">AVDCRST_MAG67-709</name>
</gene>
<organism evidence="2">
    <name type="scientific">uncultured Solirubrobacteraceae bacterium</name>
    <dbReference type="NCBI Taxonomy" id="1162706"/>
    <lineage>
        <taxon>Bacteria</taxon>
        <taxon>Bacillati</taxon>
        <taxon>Actinomycetota</taxon>
        <taxon>Thermoleophilia</taxon>
        <taxon>Solirubrobacterales</taxon>
        <taxon>Solirubrobacteraceae</taxon>
        <taxon>environmental samples</taxon>
    </lineage>
</organism>
<evidence type="ECO:0000256" key="1">
    <source>
        <dbReference type="SAM" id="SignalP"/>
    </source>
</evidence>
<evidence type="ECO:0000313" key="2">
    <source>
        <dbReference type="EMBL" id="CAA9478523.1"/>
    </source>
</evidence>
<keyword evidence="1" id="KW-0732">Signal</keyword>
<dbReference type="AlphaFoldDB" id="A0A6J4RPK8"/>
<reference evidence="2" key="1">
    <citation type="submission" date="2020-02" db="EMBL/GenBank/DDBJ databases">
        <authorList>
            <person name="Meier V. D."/>
        </authorList>
    </citation>
    <scope>NUCLEOTIDE SEQUENCE</scope>
    <source>
        <strain evidence="2">AVDCRST_MAG67</strain>
    </source>
</reference>
<name>A0A6J4RPK8_9ACTN</name>
<protein>
    <submittedName>
        <fullName evidence="2">Uncharacterized protein</fullName>
    </submittedName>
</protein>
<feature type="non-terminal residue" evidence="2">
    <location>
        <position position="61"/>
    </location>
</feature>
<sequence>MKPLLGLLLAPAATAAPAPASGAAFEGRRCTPPSGHRIADCRVGRHGIADLSRAAWRALRG</sequence>
<dbReference type="EMBL" id="CADCVQ010000035">
    <property type="protein sequence ID" value="CAA9478523.1"/>
    <property type="molecule type" value="Genomic_DNA"/>
</dbReference>
<accession>A0A6J4RPK8</accession>
<proteinExistence type="predicted"/>
<feature type="signal peptide" evidence="1">
    <location>
        <begin position="1"/>
        <end position="15"/>
    </location>
</feature>
<feature type="chain" id="PRO_5039276391" evidence="1">
    <location>
        <begin position="16"/>
        <end position="61"/>
    </location>
</feature>